<dbReference type="AlphaFoldDB" id="A0A9N9A221"/>
<feature type="region of interest" description="Disordered" evidence="1">
    <location>
        <begin position="1"/>
        <end position="33"/>
    </location>
</feature>
<feature type="compositionally biased region" description="Basic residues" evidence="1">
    <location>
        <begin position="1"/>
        <end position="10"/>
    </location>
</feature>
<dbReference type="Proteomes" id="UP000789570">
    <property type="component" value="Unassembled WGS sequence"/>
</dbReference>
<protein>
    <submittedName>
        <fullName evidence="2">8174_t:CDS:1</fullName>
    </submittedName>
</protein>
<keyword evidence="3" id="KW-1185">Reference proteome</keyword>
<evidence type="ECO:0000313" key="3">
    <source>
        <dbReference type="Proteomes" id="UP000789570"/>
    </source>
</evidence>
<dbReference type="EMBL" id="CAJVPQ010000845">
    <property type="protein sequence ID" value="CAG8514280.1"/>
    <property type="molecule type" value="Genomic_DNA"/>
</dbReference>
<sequence length="73" mass="8069">MGSKLLKKATSKTIQKSLEQHHTSPGSNKTSTSAISEYIHIALSNTSNRRPLSDEGYELNDSKRTKKCGQFAM</sequence>
<evidence type="ECO:0000256" key="1">
    <source>
        <dbReference type="SAM" id="MobiDB-lite"/>
    </source>
</evidence>
<name>A0A9N9A221_9GLOM</name>
<feature type="compositionally biased region" description="Polar residues" evidence="1">
    <location>
        <begin position="11"/>
        <end position="33"/>
    </location>
</feature>
<organism evidence="2 3">
    <name type="scientific">Funneliformis caledonium</name>
    <dbReference type="NCBI Taxonomy" id="1117310"/>
    <lineage>
        <taxon>Eukaryota</taxon>
        <taxon>Fungi</taxon>
        <taxon>Fungi incertae sedis</taxon>
        <taxon>Mucoromycota</taxon>
        <taxon>Glomeromycotina</taxon>
        <taxon>Glomeromycetes</taxon>
        <taxon>Glomerales</taxon>
        <taxon>Glomeraceae</taxon>
        <taxon>Funneliformis</taxon>
    </lineage>
</organism>
<evidence type="ECO:0000313" key="2">
    <source>
        <dbReference type="EMBL" id="CAG8514280.1"/>
    </source>
</evidence>
<proteinExistence type="predicted"/>
<reference evidence="2" key="1">
    <citation type="submission" date="2021-06" db="EMBL/GenBank/DDBJ databases">
        <authorList>
            <person name="Kallberg Y."/>
            <person name="Tangrot J."/>
            <person name="Rosling A."/>
        </authorList>
    </citation>
    <scope>NUCLEOTIDE SEQUENCE</scope>
    <source>
        <strain evidence="2">UK204</strain>
    </source>
</reference>
<feature type="region of interest" description="Disordered" evidence="1">
    <location>
        <begin position="45"/>
        <end position="73"/>
    </location>
</feature>
<gene>
    <name evidence="2" type="ORF">FCALED_LOCUS4361</name>
</gene>
<accession>A0A9N9A221</accession>
<comment type="caution">
    <text evidence="2">The sequence shown here is derived from an EMBL/GenBank/DDBJ whole genome shotgun (WGS) entry which is preliminary data.</text>
</comment>